<dbReference type="PANTHER" id="PTHR45990:SF1">
    <property type="entry name" value="DNA REPAIR PROTEIN REV1"/>
    <property type="match status" value="1"/>
</dbReference>
<dbReference type="SMART" id="SM00292">
    <property type="entry name" value="BRCT"/>
    <property type="match status" value="1"/>
</dbReference>
<dbReference type="SUPFAM" id="SSF100879">
    <property type="entry name" value="Lesion bypass DNA polymerase (Y-family), little finger domain"/>
    <property type="match status" value="1"/>
</dbReference>
<dbReference type="GO" id="GO:0017125">
    <property type="term" value="F:deoxycytidyl transferase activity"/>
    <property type="evidence" value="ECO:0000318"/>
    <property type="project" value="GO_Central"/>
</dbReference>
<keyword evidence="8" id="KW-0227">DNA damage</keyword>
<feature type="binding site" evidence="13">
    <location>
        <position position="452"/>
    </location>
    <ligand>
        <name>Mg(2+)</name>
        <dbReference type="ChEBI" id="CHEBI:18420"/>
        <label>1</label>
    </ligand>
</feature>
<dbReference type="Gene3D" id="3.40.50.10190">
    <property type="entry name" value="BRCT domain"/>
    <property type="match status" value="1"/>
</dbReference>
<evidence type="ECO:0000256" key="8">
    <source>
        <dbReference type="ARBA" id="ARBA00022763"/>
    </source>
</evidence>
<evidence type="ECO:0000256" key="3">
    <source>
        <dbReference type="ARBA" id="ARBA00020399"/>
    </source>
</evidence>
<keyword evidence="7 13" id="KW-0479">Metal-binding</keyword>
<feature type="binding site" evidence="13">
    <location>
        <position position="549"/>
    </location>
    <ligand>
        <name>Mg(2+)</name>
        <dbReference type="ChEBI" id="CHEBI:18420"/>
        <label>1</label>
    </ligand>
</feature>
<dbReference type="HOGENOM" id="CLU_003901_0_0_1"/>
<dbReference type="STRING" id="13333.W1PSP6"/>
<dbReference type="InterPro" id="IPR036420">
    <property type="entry name" value="BRCT_dom_sf"/>
</dbReference>
<evidence type="ECO:0000256" key="2">
    <source>
        <dbReference type="ARBA" id="ARBA00010945"/>
    </source>
</evidence>
<comment type="subcellular location">
    <subcellularLocation>
        <location evidence="1">Nucleus</location>
    </subcellularLocation>
</comment>
<dbReference type="Pfam" id="PF00533">
    <property type="entry name" value="BRCT"/>
    <property type="match status" value="1"/>
</dbReference>
<reference evidence="18" key="1">
    <citation type="journal article" date="2013" name="Science">
        <title>The Amborella genome and the evolution of flowering plants.</title>
        <authorList>
            <consortium name="Amborella Genome Project"/>
        </authorList>
    </citation>
    <scope>NUCLEOTIDE SEQUENCE [LARGE SCALE GENOMIC DNA]</scope>
</reference>
<evidence type="ECO:0000256" key="1">
    <source>
        <dbReference type="ARBA" id="ARBA00004123"/>
    </source>
</evidence>
<dbReference type="CDD" id="cd01701">
    <property type="entry name" value="PolY_Rev1"/>
    <property type="match status" value="1"/>
</dbReference>
<dbReference type="Gene3D" id="6.10.250.1490">
    <property type="match status" value="1"/>
</dbReference>
<keyword evidence="18" id="KW-1185">Reference proteome</keyword>
<evidence type="ECO:0000256" key="6">
    <source>
        <dbReference type="ARBA" id="ARBA00022695"/>
    </source>
</evidence>
<feature type="compositionally biased region" description="Basic and acidic residues" evidence="14">
    <location>
        <begin position="246"/>
        <end position="255"/>
    </location>
</feature>
<organism evidence="17 18">
    <name type="scientific">Amborella trichopoda</name>
    <dbReference type="NCBI Taxonomy" id="13333"/>
    <lineage>
        <taxon>Eukaryota</taxon>
        <taxon>Viridiplantae</taxon>
        <taxon>Streptophyta</taxon>
        <taxon>Embryophyta</taxon>
        <taxon>Tracheophyta</taxon>
        <taxon>Spermatophyta</taxon>
        <taxon>Magnoliopsida</taxon>
        <taxon>Amborellales</taxon>
        <taxon>Amborellaceae</taxon>
        <taxon>Amborella</taxon>
    </lineage>
</organism>
<dbReference type="InterPro" id="IPR053848">
    <property type="entry name" value="IMS_HHH_1"/>
</dbReference>
<comment type="similarity">
    <text evidence="2">Belongs to the DNA polymerase type-Y family.</text>
</comment>
<feature type="binding site" evidence="13">
    <location>
        <position position="550"/>
    </location>
    <ligand>
        <name>Mg(2+)</name>
        <dbReference type="ChEBI" id="CHEBI:18420"/>
        <label>1</label>
    </ligand>
</feature>
<dbReference type="CDD" id="cd17719">
    <property type="entry name" value="BRCT_Rev1"/>
    <property type="match status" value="1"/>
</dbReference>
<dbReference type="GO" id="GO:0003887">
    <property type="term" value="F:DNA-directed DNA polymerase activity"/>
    <property type="evidence" value="ECO:0000318"/>
    <property type="project" value="GO_Central"/>
</dbReference>
<dbReference type="AlphaFoldDB" id="W1PSP6"/>
<evidence type="ECO:0000256" key="10">
    <source>
        <dbReference type="ARBA" id="ARBA00023125"/>
    </source>
</evidence>
<evidence type="ECO:0000256" key="9">
    <source>
        <dbReference type="ARBA" id="ARBA00022842"/>
    </source>
</evidence>
<evidence type="ECO:0000313" key="18">
    <source>
        <dbReference type="Proteomes" id="UP000017836"/>
    </source>
</evidence>
<feature type="region of interest" description="Disordered" evidence="14">
    <location>
        <begin position="223"/>
        <end position="255"/>
    </location>
</feature>
<dbReference type="eggNOG" id="KOG2093">
    <property type="taxonomic scope" value="Eukaryota"/>
</dbReference>
<dbReference type="EMBL" id="KI392771">
    <property type="protein sequence ID" value="ERN10874.1"/>
    <property type="molecule type" value="Genomic_DNA"/>
</dbReference>
<keyword evidence="4" id="KW-0237">DNA synthesis</keyword>
<dbReference type="OMA" id="EELHKCF"/>
<keyword evidence="10" id="KW-0238">DNA-binding</keyword>
<evidence type="ECO:0000256" key="14">
    <source>
        <dbReference type="SAM" id="MobiDB-lite"/>
    </source>
</evidence>
<keyword evidence="11" id="KW-0234">DNA repair</keyword>
<feature type="region of interest" description="Disordered" evidence="14">
    <location>
        <begin position="945"/>
        <end position="967"/>
    </location>
</feature>
<evidence type="ECO:0000313" key="17">
    <source>
        <dbReference type="EMBL" id="ERN10874.1"/>
    </source>
</evidence>
<dbReference type="PANTHER" id="PTHR45990">
    <property type="entry name" value="DNA REPAIR PROTEIN REV1"/>
    <property type="match status" value="1"/>
</dbReference>
<proteinExistence type="inferred from homology"/>
<evidence type="ECO:0000256" key="7">
    <source>
        <dbReference type="ARBA" id="ARBA00022723"/>
    </source>
</evidence>
<dbReference type="GO" id="GO:0042276">
    <property type="term" value="P:error-prone translesion synthesis"/>
    <property type="evidence" value="ECO:0000318"/>
    <property type="project" value="GO_Central"/>
</dbReference>
<feature type="region of interest" description="Disordered" evidence="14">
    <location>
        <begin position="1"/>
        <end position="29"/>
    </location>
</feature>
<accession>W1PSP6</accession>
<dbReference type="GO" id="GO:0005634">
    <property type="term" value="C:nucleus"/>
    <property type="evidence" value="ECO:0007669"/>
    <property type="project" value="UniProtKB-SubCell"/>
</dbReference>
<keyword evidence="6" id="KW-0548">Nucleotidyltransferase</keyword>
<gene>
    <name evidence="17" type="ORF">AMTR_s00167p00024400</name>
</gene>
<dbReference type="InterPro" id="IPR001357">
    <property type="entry name" value="BRCT_dom"/>
</dbReference>
<dbReference type="Pfam" id="PF11799">
    <property type="entry name" value="IMS_C"/>
    <property type="match status" value="1"/>
</dbReference>
<keyword evidence="5" id="KW-0808">Transferase</keyword>
<dbReference type="GO" id="GO:0003684">
    <property type="term" value="F:damaged DNA binding"/>
    <property type="evidence" value="ECO:0007669"/>
    <property type="project" value="UniProtKB-UniRule"/>
</dbReference>
<dbReference type="PROSITE" id="PS50173">
    <property type="entry name" value="UMUC"/>
    <property type="match status" value="1"/>
</dbReference>
<dbReference type="SUPFAM" id="SSF52113">
    <property type="entry name" value="BRCT domain"/>
    <property type="match status" value="1"/>
</dbReference>
<dbReference type="Pfam" id="PF21999">
    <property type="entry name" value="IMS_HHH_1"/>
    <property type="match status" value="1"/>
</dbReference>
<name>W1PSP6_AMBTC</name>
<dbReference type="Proteomes" id="UP000017836">
    <property type="component" value="Unassembled WGS sequence"/>
</dbReference>
<evidence type="ECO:0000256" key="13">
    <source>
        <dbReference type="PIRSR" id="PIRSR036573-2"/>
    </source>
</evidence>
<feature type="region of interest" description="Disordered" evidence="14">
    <location>
        <begin position="361"/>
        <end position="381"/>
    </location>
</feature>
<dbReference type="InterPro" id="IPR017961">
    <property type="entry name" value="DNA_pol_Y-fam_little_finger"/>
</dbReference>
<dbReference type="GO" id="GO:0006281">
    <property type="term" value="P:DNA repair"/>
    <property type="evidence" value="ECO:0007669"/>
    <property type="project" value="UniProtKB-KW"/>
</dbReference>
<dbReference type="Gene3D" id="3.30.70.270">
    <property type="match status" value="1"/>
</dbReference>
<dbReference type="GO" id="GO:0010224">
    <property type="term" value="P:response to UV-B"/>
    <property type="evidence" value="ECO:0007669"/>
    <property type="project" value="EnsemblPlants"/>
</dbReference>
<sequence>MMSSGTGGSSKRSKTKSCNSGSAPKCKRNREQKALGVAWGANSFSAFSFSSTKKRRNAPFSDFASYMESKERKLRVQFDADASNSSNRDSDVNKCIFHGISIFVDGFTIPSSQELRGFMLKHGGRFENYFSRHRVTHIICNNLPDSKLKNLRAFSRGLPIVKPAWLLDCIAANELLNWVPYQLVQLGKDIPKQQKLPTYFSPKSVSTSKSFETPTKSHLKIYTDGMSTSSEGSIDKDSDSLTGGSNHEKVNDGCLDNKKKREPLVLTAEDAEKSRWSHVKGSMLVANILEATSTVEEADQSECSHVKGSTLDANKFEGTADVLIEDSIHEPAKIYDARNTEVNSSNLEDTCSEKVVSESSSHTKSITGGNICSDSKKMKDHNSTRFSGQWNSTLRDVNFVENYFKNSRLHFIGTWRNRYRKRFLNLLHGDHHGNSAVDALNCTQSPTIIHIDMDCFFVSVITRNHRDLCESPAAVCHSDNLKGTAEISSANYPARDYGVKAGMFVRDAKALCPHLQIFPYDFESYEVVADQFYEILHKHCNKVQAVSCDEAFLDVSDLAHKNPEHIASIIRQEIFDTTGCTASAGIAGNFLMARLSTRKAKPNGQYFISSAKVDEHLIGLPVKELPGVGRALEEKLTNRNIRTCDHLRAIPKEVLQNEFGVKIGELLWHYCRGVDNRSVQVVQENKSVGAEVNWGVRFNELKDSQEFLVNLCKEVSLRLQGLGLQGRTITLKVKKKKKGAPDPAKYMGCGDCKNLSHSMTIHAATDNVDVLLRISRQLFSSLNLDVREVRGLGLMVSRLETAEFMQQGSERNGLRAWLASASETNKESCNIVHSANDNVSKGALSVDGYGSSSSVQHETQFAQSFAQASTKVMSSSEKGKCKEMVSPLVPMSQLDLEVLESLPHDIHFEINQMYKGKLTDLMENCKYIRNDVPPVKSIPEAIKENPSASCSKSLPDGPSKAMRHCHSDLSDSTSQFKISVKHSIGSPVTDHVTLPAKHKVEIENLERIEAASISPTGDINMHATIMKGNMADVMPASTRKVARSVIRDLPDNLHHDILDSLPVHFQKSGDSILVCENVCPGEIFKSDTTESSRGRMGSVVNIHMWKGNPPSWISKFKHSNFLILNLLAEYYSMFGEPGLLSNTLQRLLSAQALDLDAGNNEWDKALSSCCELLTQYIELKIKSDMEEIFICFRLLKSSYYAASTSPSCASFLCWI</sequence>
<feature type="compositionally biased region" description="Polar residues" evidence="14">
    <location>
        <begin position="361"/>
        <end position="373"/>
    </location>
</feature>
<evidence type="ECO:0000256" key="4">
    <source>
        <dbReference type="ARBA" id="ARBA00022634"/>
    </source>
</evidence>
<dbReference type="InterPro" id="IPR036775">
    <property type="entry name" value="DNA_pol_Y-fam_lit_finger_sf"/>
</dbReference>
<dbReference type="Gramene" id="ERN10874">
    <property type="protein sequence ID" value="ERN10874"/>
    <property type="gene ID" value="AMTR_s00167p00024400"/>
</dbReference>
<dbReference type="Gene3D" id="3.30.1490.100">
    <property type="entry name" value="DNA polymerase, Y-family, little finger domain"/>
    <property type="match status" value="1"/>
</dbReference>
<dbReference type="FunFam" id="3.40.1170.60:FF:000004">
    <property type="entry name" value="DNA repair protein REV1"/>
    <property type="match status" value="1"/>
</dbReference>
<dbReference type="GO" id="GO:0046872">
    <property type="term" value="F:metal ion binding"/>
    <property type="evidence" value="ECO:0007669"/>
    <property type="project" value="UniProtKB-KW"/>
</dbReference>
<keyword evidence="12" id="KW-0539">Nucleus</keyword>
<dbReference type="PROSITE" id="PS50172">
    <property type="entry name" value="BRCT"/>
    <property type="match status" value="1"/>
</dbReference>
<feature type="domain" description="BRCT" evidence="15">
    <location>
        <begin position="92"/>
        <end position="183"/>
    </location>
</feature>
<dbReference type="FunFam" id="3.30.70.270:FF:000019">
    <property type="entry name" value="DNA repair protein REV1"/>
    <property type="match status" value="1"/>
</dbReference>
<keyword evidence="9 13" id="KW-0460">Magnesium</keyword>
<dbReference type="GO" id="GO:0070987">
    <property type="term" value="P:error-free translesion synthesis"/>
    <property type="evidence" value="ECO:0000318"/>
    <property type="project" value="GO_Central"/>
</dbReference>
<protein>
    <recommendedName>
        <fullName evidence="3">DNA repair protein REV1</fullName>
    </recommendedName>
</protein>
<dbReference type="InterPro" id="IPR043502">
    <property type="entry name" value="DNA/RNA_pol_sf"/>
</dbReference>
<feature type="domain" description="UmuC" evidence="16">
    <location>
        <begin position="448"/>
        <end position="629"/>
    </location>
</feature>
<dbReference type="Pfam" id="PF00817">
    <property type="entry name" value="IMS"/>
    <property type="match status" value="1"/>
</dbReference>
<comment type="cofactor">
    <cofactor evidence="13">
        <name>Mg(2+)</name>
        <dbReference type="ChEBI" id="CHEBI:18420"/>
    </cofactor>
    <text evidence="13">Binds 2 magnesium ions.</text>
</comment>
<dbReference type="Gene3D" id="1.10.150.20">
    <property type="entry name" value="5' to 3' exonuclease, C-terminal subdomain"/>
    <property type="match status" value="1"/>
</dbReference>
<evidence type="ECO:0000259" key="16">
    <source>
        <dbReference type="PROSITE" id="PS50173"/>
    </source>
</evidence>
<dbReference type="InterPro" id="IPR043128">
    <property type="entry name" value="Rev_trsase/Diguanyl_cyclase"/>
</dbReference>
<dbReference type="InterPro" id="IPR001126">
    <property type="entry name" value="UmuC"/>
</dbReference>
<evidence type="ECO:0000259" key="15">
    <source>
        <dbReference type="PROSITE" id="PS50172"/>
    </source>
</evidence>
<dbReference type="FunFam" id="3.40.50.10190:FF:000011">
    <property type="entry name" value="DNA repair protein REV1"/>
    <property type="match status" value="1"/>
</dbReference>
<evidence type="ECO:0000256" key="11">
    <source>
        <dbReference type="ARBA" id="ARBA00023204"/>
    </source>
</evidence>
<dbReference type="SUPFAM" id="SSF56672">
    <property type="entry name" value="DNA/RNA polymerases"/>
    <property type="match status" value="1"/>
</dbReference>
<dbReference type="FunFam" id="3.30.1490.100:FF:000001">
    <property type="entry name" value="DNA repair protein REV1"/>
    <property type="match status" value="1"/>
</dbReference>
<dbReference type="Gene3D" id="3.40.1170.60">
    <property type="match status" value="1"/>
</dbReference>
<evidence type="ECO:0000256" key="5">
    <source>
        <dbReference type="ARBA" id="ARBA00022679"/>
    </source>
</evidence>
<evidence type="ECO:0000256" key="12">
    <source>
        <dbReference type="ARBA" id="ARBA00023242"/>
    </source>
</evidence>